<evidence type="ECO:0000313" key="2">
    <source>
        <dbReference type="Proteomes" id="UP000286415"/>
    </source>
</evidence>
<dbReference type="AlphaFoldDB" id="A0A419PDF0"/>
<proteinExistence type="predicted"/>
<reference evidence="1 2" key="2">
    <citation type="journal article" date="2021" name="Genomics">
        <title>High-quality reference genome for Clonorchis sinensis.</title>
        <authorList>
            <person name="Young N.D."/>
            <person name="Stroehlein A.J."/>
            <person name="Kinkar L."/>
            <person name="Wang T."/>
            <person name="Sohn W.M."/>
            <person name="Chang B.C.H."/>
            <person name="Kaur P."/>
            <person name="Weisz D."/>
            <person name="Dudchenko O."/>
            <person name="Aiden E.L."/>
            <person name="Korhonen P.K."/>
            <person name="Gasser R.B."/>
        </authorList>
    </citation>
    <scope>NUCLEOTIDE SEQUENCE [LARGE SCALE GENOMIC DNA]</scope>
    <source>
        <strain evidence="1">Cs-k2</strain>
    </source>
</reference>
<dbReference type="EMBL" id="NIRI02000042">
    <property type="protein sequence ID" value="KAG5447063.1"/>
    <property type="molecule type" value="Genomic_DNA"/>
</dbReference>
<dbReference type="Proteomes" id="UP000286415">
    <property type="component" value="Unassembled WGS sequence"/>
</dbReference>
<evidence type="ECO:0000313" key="1">
    <source>
        <dbReference type="EMBL" id="KAG5447063.1"/>
    </source>
</evidence>
<keyword evidence="2" id="KW-1185">Reference proteome</keyword>
<feature type="non-terminal residue" evidence="1">
    <location>
        <position position="1"/>
    </location>
</feature>
<sequence>DTSERKKASAAELFTRNHQLNSYRLLDRKAKLSNASCLRKPIVRLLLERLKVPGYSLIITQINLAVSKPLCFLRLAWQLGTKNITAERLSSYQIFRFLNVKWRGQDLLLPPPHDSFGAIIEIPQFILIKEITYKVAENSLAALLQTHQVSAVLDFPLTLCFT</sequence>
<comment type="caution">
    <text evidence="1">The sequence shown here is derived from an EMBL/GenBank/DDBJ whole genome shotgun (WGS) entry which is preliminary data.</text>
</comment>
<reference evidence="1 2" key="1">
    <citation type="journal article" date="2018" name="Biotechnol. Adv.">
        <title>Improved genomic resources and new bioinformatic workflow for the carcinogenic parasite Clonorchis sinensis: Biotechnological implications.</title>
        <authorList>
            <person name="Wang D."/>
            <person name="Korhonen P.K."/>
            <person name="Gasser R.B."/>
            <person name="Young N.D."/>
        </authorList>
    </citation>
    <scope>NUCLEOTIDE SEQUENCE [LARGE SCALE GENOMIC DNA]</scope>
    <source>
        <strain evidence="1">Cs-k2</strain>
    </source>
</reference>
<accession>A0A419PDF0</accession>
<protein>
    <submittedName>
        <fullName evidence="1">Uncharacterized protein</fullName>
    </submittedName>
</protein>
<organism evidence="1 2">
    <name type="scientific">Clonorchis sinensis</name>
    <name type="common">Chinese liver fluke</name>
    <dbReference type="NCBI Taxonomy" id="79923"/>
    <lineage>
        <taxon>Eukaryota</taxon>
        <taxon>Metazoa</taxon>
        <taxon>Spiralia</taxon>
        <taxon>Lophotrochozoa</taxon>
        <taxon>Platyhelminthes</taxon>
        <taxon>Trematoda</taxon>
        <taxon>Digenea</taxon>
        <taxon>Opisthorchiida</taxon>
        <taxon>Opisthorchiata</taxon>
        <taxon>Opisthorchiidae</taxon>
        <taxon>Clonorchis</taxon>
    </lineage>
</organism>
<gene>
    <name evidence="1" type="ORF">CSKR_108914</name>
</gene>
<dbReference type="InParanoid" id="A0A419PDF0"/>
<name>A0A419PDF0_CLOSI</name>